<accession>A0ABS3YHC6</accession>
<dbReference type="Proteomes" id="UP000679126">
    <property type="component" value="Unassembled WGS sequence"/>
</dbReference>
<name>A0ABS3YHC6_9BACT</name>
<dbReference type="PANTHER" id="PTHR32305:SF15">
    <property type="entry name" value="PROTEIN RHSA-RELATED"/>
    <property type="match status" value="1"/>
</dbReference>
<dbReference type="Gene3D" id="1.10.30.50">
    <property type="match status" value="1"/>
</dbReference>
<evidence type="ECO:0000313" key="3">
    <source>
        <dbReference type="EMBL" id="MBO9154095.1"/>
    </source>
</evidence>
<feature type="region of interest" description="Disordered" evidence="1">
    <location>
        <begin position="1270"/>
        <end position="1407"/>
    </location>
</feature>
<keyword evidence="4" id="KW-1185">Reference proteome</keyword>
<organism evidence="3 4">
    <name type="scientific">Chitinophaga chungangae</name>
    <dbReference type="NCBI Taxonomy" id="2821488"/>
    <lineage>
        <taxon>Bacteria</taxon>
        <taxon>Pseudomonadati</taxon>
        <taxon>Bacteroidota</taxon>
        <taxon>Chitinophagia</taxon>
        <taxon>Chitinophagales</taxon>
        <taxon>Chitinophagaceae</taxon>
        <taxon>Chitinophaga</taxon>
    </lineage>
</organism>
<protein>
    <recommendedName>
        <fullName evidence="2">DUF6443 domain-containing protein</fullName>
    </recommendedName>
</protein>
<dbReference type="InterPro" id="IPR003615">
    <property type="entry name" value="HNH_nuc"/>
</dbReference>
<evidence type="ECO:0000256" key="1">
    <source>
        <dbReference type="SAM" id="MobiDB-lite"/>
    </source>
</evidence>
<dbReference type="InterPro" id="IPR050708">
    <property type="entry name" value="T6SS_VgrG/RHS"/>
</dbReference>
<dbReference type="Pfam" id="PF20041">
    <property type="entry name" value="DUF6443"/>
    <property type="match status" value="1"/>
</dbReference>
<reference evidence="4" key="1">
    <citation type="submission" date="2021-03" db="EMBL/GenBank/DDBJ databases">
        <title>Assistant Professor.</title>
        <authorList>
            <person name="Huq M.A."/>
        </authorList>
    </citation>
    <scope>NUCLEOTIDE SEQUENCE [LARGE SCALE GENOMIC DNA]</scope>
    <source>
        <strain evidence="4">MAH-28</strain>
    </source>
</reference>
<evidence type="ECO:0000313" key="4">
    <source>
        <dbReference type="Proteomes" id="UP000679126"/>
    </source>
</evidence>
<feature type="compositionally biased region" description="Basic and acidic residues" evidence="1">
    <location>
        <begin position="1309"/>
        <end position="1356"/>
    </location>
</feature>
<dbReference type="CDD" id="cd00085">
    <property type="entry name" value="HNHc"/>
    <property type="match status" value="1"/>
</dbReference>
<feature type="compositionally biased region" description="Basic and acidic residues" evidence="1">
    <location>
        <begin position="1364"/>
        <end position="1380"/>
    </location>
</feature>
<dbReference type="Gene3D" id="2.180.10.10">
    <property type="entry name" value="RHS repeat-associated core"/>
    <property type="match status" value="2"/>
</dbReference>
<feature type="compositionally biased region" description="Polar residues" evidence="1">
    <location>
        <begin position="1385"/>
        <end position="1396"/>
    </location>
</feature>
<dbReference type="EMBL" id="JAGHKP010000003">
    <property type="protein sequence ID" value="MBO9154095.1"/>
    <property type="molecule type" value="Genomic_DNA"/>
</dbReference>
<gene>
    <name evidence="3" type="ORF">J7I43_17845</name>
</gene>
<feature type="domain" description="DUF6443" evidence="2">
    <location>
        <begin position="10"/>
        <end position="135"/>
    </location>
</feature>
<dbReference type="RefSeq" id="WP_209147215.1">
    <property type="nucleotide sequence ID" value="NZ_JAGHKP010000003.1"/>
</dbReference>
<dbReference type="PANTHER" id="PTHR32305">
    <property type="match status" value="1"/>
</dbReference>
<feature type="compositionally biased region" description="Basic and acidic residues" evidence="1">
    <location>
        <begin position="1397"/>
        <end position="1407"/>
    </location>
</feature>
<dbReference type="InterPro" id="IPR022385">
    <property type="entry name" value="Rhs_assc_core"/>
</dbReference>
<dbReference type="InterPro" id="IPR045619">
    <property type="entry name" value="DUF6443"/>
</dbReference>
<sequence>MTDPAVVSAEIDVKKVRQTTQYVDGLGRPLQTVTRKGSPLQKDLVAPVVYDAFGRQQYQYLPYISSASDGAFKTNPFNDQKNFYAPTSGSAPYPGEQVFYSQTQFEASPLNRVTKTLAPGNAWAGSNVGVSQQYLVNTAADSVKIWTIAAADGSYPASSANYPAGELYKNVTTDEAGNQVVEYKDKSGLVILKKVQLSATPGTAHLGWLNTYYVYDDLNNLRYVLPPKAVETLMGTGWSLANASLRKELCFRYEYDGRQRMILKQVPGTEPVLMVYDVRDRLVFSQDGQLRRANQWLTTLYDGLNRPVMTGLYTTTTPVATLRSNLNVATGNQTVTKKVPVEDDLVVNVHDGRAAYKGRQSVTVLPGFEVLAGETVLEIDPAAYLYIDTLIAVNAPALDTTKLYALTYTNYDDYNYTGKKTENTAYYTTTELPAPLGTGPFYEERPTAASGLTKGLVTGTRVRVLDTDQWLTTSIYYNDKGRVQQVLADNITGGTDVVTNLYDFGGKLLVSAQRHTNQRSSVTPNSRIITRTAYDHAGRVLQVGKKLNSGTEYIIAQNSYDELGQLRNKALKIGASTNLETLDYGYNIRGWLRSVNEDYVVAAIHSNHFFGQELAYDYGFQNRELNGNIAGIKWRGYNDTMARAYGFTYDKANRLLKADFNQRVGSSPTTWDISAGYNYSVLMGDGATPTTAYDANGNILKMVQYGRKGATSVAIDNLTYSYNDVSNKLKAVTDIANDPASTLGDFKETTSGQAVDYAYDTNGNMGKDNNKLIDSIRYNHLNLPAFIHINGKGSIAYQYDAAGVKHRKTVTDSTVSPVKITTTDYIGGFVYEQDSLRFVSHEEGRIRAAYKTGQPVAYFYDYFLKDHLGNIRMVLTEQTDFSTYLASMETQNAAKENALFSNIDATRADKPVGYPEDATTDQNSFVSKLNGDNPDKKIGPSLVLKVMAGDTVQIGAKAFYKSGQAQQNKKTAPPADMLGALISAFGGQSPAETGHAGNMAATAGNTPFNNAFSNAYQRLKDKDPQASNPQRPKAYLNYVLFDDQFNLVEDNSGVKQVQATPDELQTLAQGKMVMEKSGFLYVYTSNETSQDVYFDNLVVITNPGPVLEETHFYPFGLTMDGISGKAIYRPENKYGYNGNELQSKEFSNGSGLELYDFNARTYDQQIGRFLQLDPLMEDNQEDLTPYHFSYNNPVTFSDPDGKCPICPAIPYVLPALADALAALGASAGIVMVIDKVKDRVSVNPGLVGTGNLTFAPQITISQSELRTQQAEKAAKKEAEGSVTVPESSNLPGNVALKGALKGNAPAADSKGKYSHLKEPRKVEPGKETTRAQRQRILEENRKQNGGKLKSDGDGRELNPPGKLKKGEKADPNSAEVDHVTPRSKGGSNSNANQQVLSKEENLKKSNN</sequence>
<dbReference type="NCBIfam" id="TIGR03696">
    <property type="entry name" value="Rhs_assc_core"/>
    <property type="match status" value="1"/>
</dbReference>
<evidence type="ECO:0000259" key="2">
    <source>
        <dbReference type="Pfam" id="PF20041"/>
    </source>
</evidence>
<proteinExistence type="predicted"/>
<comment type="caution">
    <text evidence="3">The sequence shown here is derived from an EMBL/GenBank/DDBJ whole genome shotgun (WGS) entry which is preliminary data.</text>
</comment>